<accession>A0A0F9ATQ9</accession>
<reference evidence="2" key="1">
    <citation type="journal article" date="2015" name="Nature">
        <title>Complex archaea that bridge the gap between prokaryotes and eukaryotes.</title>
        <authorList>
            <person name="Spang A."/>
            <person name="Saw J.H."/>
            <person name="Jorgensen S.L."/>
            <person name="Zaremba-Niedzwiedzka K."/>
            <person name="Martijn J."/>
            <person name="Lind A.E."/>
            <person name="van Eijk R."/>
            <person name="Schleper C."/>
            <person name="Guy L."/>
            <person name="Ettema T.J."/>
        </authorList>
    </citation>
    <scope>NUCLEOTIDE SEQUENCE</scope>
</reference>
<evidence type="ECO:0008006" key="3">
    <source>
        <dbReference type="Google" id="ProtNLM"/>
    </source>
</evidence>
<sequence length="125" mass="14318">LTTHIPPKHKHLIRYYGIYSSRSRGKATKDGSLDKFGWGARPEEEPKKEPEENPVETLSEKKSKQTWARLIKKVYEVDPLICTKCGSEMAVLAIITNPEEVQKILNHLMKNKSPPFDKKTQLETS</sequence>
<dbReference type="AlphaFoldDB" id="A0A0F9ATQ9"/>
<protein>
    <recommendedName>
        <fullName evidence="3">Transposase zinc-binding domain-containing protein</fullName>
    </recommendedName>
</protein>
<comment type="caution">
    <text evidence="2">The sequence shown here is derived from an EMBL/GenBank/DDBJ whole genome shotgun (WGS) entry which is preliminary data.</text>
</comment>
<gene>
    <name evidence="2" type="ORF">LCGC14_2610220</name>
</gene>
<organism evidence="2">
    <name type="scientific">marine sediment metagenome</name>
    <dbReference type="NCBI Taxonomy" id="412755"/>
    <lineage>
        <taxon>unclassified sequences</taxon>
        <taxon>metagenomes</taxon>
        <taxon>ecological metagenomes</taxon>
    </lineage>
</organism>
<proteinExistence type="predicted"/>
<feature type="non-terminal residue" evidence="2">
    <location>
        <position position="1"/>
    </location>
</feature>
<evidence type="ECO:0000313" key="2">
    <source>
        <dbReference type="EMBL" id="KKL05022.1"/>
    </source>
</evidence>
<feature type="region of interest" description="Disordered" evidence="1">
    <location>
        <begin position="22"/>
        <end position="62"/>
    </location>
</feature>
<evidence type="ECO:0000256" key="1">
    <source>
        <dbReference type="SAM" id="MobiDB-lite"/>
    </source>
</evidence>
<name>A0A0F9ATQ9_9ZZZZ</name>
<dbReference type="EMBL" id="LAZR01044292">
    <property type="protein sequence ID" value="KKL05022.1"/>
    <property type="molecule type" value="Genomic_DNA"/>
</dbReference>
<feature type="compositionally biased region" description="Basic and acidic residues" evidence="1">
    <location>
        <begin position="41"/>
        <end position="51"/>
    </location>
</feature>